<feature type="transmembrane region" description="Helical" evidence="2">
    <location>
        <begin position="12"/>
        <end position="33"/>
    </location>
</feature>
<evidence type="ECO:0000256" key="2">
    <source>
        <dbReference type="SAM" id="Phobius"/>
    </source>
</evidence>
<evidence type="ECO:0000313" key="4">
    <source>
        <dbReference type="Proteomes" id="UP001488805"/>
    </source>
</evidence>
<keyword evidence="2" id="KW-0812">Transmembrane</keyword>
<organism evidence="3 4">
    <name type="scientific">Zoarces viviparus</name>
    <name type="common">Viviparous eelpout</name>
    <name type="synonym">Blennius viviparus</name>
    <dbReference type="NCBI Taxonomy" id="48416"/>
    <lineage>
        <taxon>Eukaryota</taxon>
        <taxon>Metazoa</taxon>
        <taxon>Chordata</taxon>
        <taxon>Craniata</taxon>
        <taxon>Vertebrata</taxon>
        <taxon>Euteleostomi</taxon>
        <taxon>Actinopterygii</taxon>
        <taxon>Neopterygii</taxon>
        <taxon>Teleostei</taxon>
        <taxon>Neoteleostei</taxon>
        <taxon>Acanthomorphata</taxon>
        <taxon>Eupercaria</taxon>
        <taxon>Perciformes</taxon>
        <taxon>Cottioidei</taxon>
        <taxon>Zoarcales</taxon>
        <taxon>Zoarcidae</taxon>
        <taxon>Zoarcinae</taxon>
        <taxon>Zoarces</taxon>
    </lineage>
</organism>
<dbReference type="AlphaFoldDB" id="A0AAW1EJS4"/>
<accession>A0AAW1EJS4</accession>
<proteinExistence type="predicted"/>
<evidence type="ECO:0000313" key="3">
    <source>
        <dbReference type="EMBL" id="KAK9522277.1"/>
    </source>
</evidence>
<reference evidence="3 4" key="1">
    <citation type="journal article" date="2024" name="Genome Biol. Evol.">
        <title>Chromosome-level genome assembly of the viviparous eelpout Zoarces viviparus.</title>
        <authorList>
            <person name="Fuhrmann N."/>
            <person name="Brasseur M.V."/>
            <person name="Bakowski C.E."/>
            <person name="Podsiadlowski L."/>
            <person name="Prost S."/>
            <person name="Krehenwinkel H."/>
            <person name="Mayer C."/>
        </authorList>
    </citation>
    <scope>NUCLEOTIDE SEQUENCE [LARGE SCALE GENOMIC DNA]</scope>
    <source>
        <strain evidence="3">NO-MEL_2022_Ind0_liver</strain>
    </source>
</reference>
<evidence type="ECO:0000256" key="1">
    <source>
        <dbReference type="SAM" id="MobiDB-lite"/>
    </source>
</evidence>
<evidence type="ECO:0008006" key="5">
    <source>
        <dbReference type="Google" id="ProtNLM"/>
    </source>
</evidence>
<gene>
    <name evidence="3" type="ORF">VZT92_018752</name>
</gene>
<keyword evidence="2" id="KW-1133">Transmembrane helix</keyword>
<dbReference type="EMBL" id="JBCEZU010000221">
    <property type="protein sequence ID" value="KAK9522277.1"/>
    <property type="molecule type" value="Genomic_DNA"/>
</dbReference>
<keyword evidence="2" id="KW-0472">Membrane</keyword>
<feature type="region of interest" description="Disordered" evidence="1">
    <location>
        <begin position="107"/>
        <end position="139"/>
    </location>
</feature>
<protein>
    <recommendedName>
        <fullName evidence="5">Transmembrane protein 92</fullName>
    </recommendedName>
</protein>
<name>A0AAW1EJS4_ZOAVI</name>
<sequence length="139" mass="15934">MMPFNSIPILEIFLGILGFGLCIMFCTSFCRACSRLREVQIDREAWRRSEQETRPPPIYFIPFHGSMSQQDSEDPWVPRYSQELHTPPRYSNVAFCGPPPSYNEVGLKPDDLPPAYTEDNVPVYPITPPPHTDMVQTQS</sequence>
<dbReference type="Proteomes" id="UP001488805">
    <property type="component" value="Unassembled WGS sequence"/>
</dbReference>
<keyword evidence="4" id="KW-1185">Reference proteome</keyword>
<comment type="caution">
    <text evidence="3">The sequence shown here is derived from an EMBL/GenBank/DDBJ whole genome shotgun (WGS) entry which is preliminary data.</text>
</comment>